<evidence type="ECO:0000313" key="3">
    <source>
        <dbReference type="EMBL" id="KAF2652177.1"/>
    </source>
</evidence>
<feature type="region of interest" description="Disordered" evidence="1">
    <location>
        <begin position="122"/>
        <end position="221"/>
    </location>
</feature>
<dbReference type="Gene3D" id="6.10.140.670">
    <property type="match status" value="1"/>
</dbReference>
<dbReference type="GO" id="GO:0000124">
    <property type="term" value="C:SAGA complex"/>
    <property type="evidence" value="ECO:0007669"/>
    <property type="project" value="InterPro"/>
</dbReference>
<dbReference type="OrthoDB" id="21678at2759"/>
<organism evidence="3 4">
    <name type="scientific">Lophiostoma macrostomum CBS 122681</name>
    <dbReference type="NCBI Taxonomy" id="1314788"/>
    <lineage>
        <taxon>Eukaryota</taxon>
        <taxon>Fungi</taxon>
        <taxon>Dikarya</taxon>
        <taxon>Ascomycota</taxon>
        <taxon>Pezizomycotina</taxon>
        <taxon>Dothideomycetes</taxon>
        <taxon>Pleosporomycetidae</taxon>
        <taxon>Pleosporales</taxon>
        <taxon>Lophiostomataceae</taxon>
        <taxon>Lophiostoma</taxon>
    </lineage>
</organism>
<protein>
    <submittedName>
        <fullName evidence="3">SCA7-domain-containing protein</fullName>
    </submittedName>
</protein>
<dbReference type="InterPro" id="IPR013243">
    <property type="entry name" value="SCA7_dom"/>
</dbReference>
<dbReference type="EMBL" id="MU004408">
    <property type="protein sequence ID" value="KAF2652177.1"/>
    <property type="molecule type" value="Genomic_DNA"/>
</dbReference>
<reference evidence="3" key="1">
    <citation type="journal article" date="2020" name="Stud. Mycol.">
        <title>101 Dothideomycetes genomes: a test case for predicting lifestyles and emergence of pathogens.</title>
        <authorList>
            <person name="Haridas S."/>
            <person name="Albert R."/>
            <person name="Binder M."/>
            <person name="Bloem J."/>
            <person name="Labutti K."/>
            <person name="Salamov A."/>
            <person name="Andreopoulos B."/>
            <person name="Baker S."/>
            <person name="Barry K."/>
            <person name="Bills G."/>
            <person name="Bluhm B."/>
            <person name="Cannon C."/>
            <person name="Castanera R."/>
            <person name="Culley D."/>
            <person name="Daum C."/>
            <person name="Ezra D."/>
            <person name="Gonzalez J."/>
            <person name="Henrissat B."/>
            <person name="Kuo A."/>
            <person name="Liang C."/>
            <person name="Lipzen A."/>
            <person name="Lutzoni F."/>
            <person name="Magnuson J."/>
            <person name="Mondo S."/>
            <person name="Nolan M."/>
            <person name="Ohm R."/>
            <person name="Pangilinan J."/>
            <person name="Park H.-J."/>
            <person name="Ramirez L."/>
            <person name="Alfaro M."/>
            <person name="Sun H."/>
            <person name="Tritt A."/>
            <person name="Yoshinaga Y."/>
            <person name="Zwiers L.-H."/>
            <person name="Turgeon B."/>
            <person name="Goodwin S."/>
            <person name="Spatafora J."/>
            <person name="Crous P."/>
            <person name="Grigoriev I."/>
        </authorList>
    </citation>
    <scope>NUCLEOTIDE SEQUENCE</scope>
    <source>
        <strain evidence="3">CBS 122681</strain>
    </source>
</reference>
<dbReference type="Proteomes" id="UP000799324">
    <property type="component" value="Unassembled WGS sequence"/>
</dbReference>
<feature type="compositionally biased region" description="Basic and acidic residues" evidence="1">
    <location>
        <begin position="126"/>
        <end position="135"/>
    </location>
</feature>
<sequence length="460" mass="48014">MAANGARKAPPTPAATQKLGLVGSDAVTEALKDDEDYKAKKFTLKLNKTAPKPSLPGNWKEGETLNADSSKATSTPADGGSPPVVNPLDGKTQANFSTGLPTEEEVDVVQCKHCRRPVLRAGASTHIRECLNKKQEKLKKKKEAKEAKDAALRKEKGGKDEDDGGKNNARKSAIKGAAVDGDGAKKGKKRKIDADAEKAPNAKKKKKDEPKAKAAKPKGPVDVEKQCGVALPNGGYCARSLTCKSHSMGLKRAVPGRSLPYDMLLAQYQKKNQAKQQRAAIDANAPLPEDLEPSGAVDSDEEKEAIMQALGRYRPRPMATFTPVSLKSKYQYIRMKDMLRSALGAPPHGGSIFGNVTASSDNIGSGRSLALGMMGAPASATSENFPNSAGGMGSFAPPLSAGLDGSSGGNINPGSRRQSSISMAGQSSAGPRQILPGQLPGPGPQQRKGSMASVASVGGS</sequence>
<dbReference type="InterPro" id="IPR037804">
    <property type="entry name" value="SGF73"/>
</dbReference>
<feature type="region of interest" description="Disordered" evidence="1">
    <location>
        <begin position="1"/>
        <end position="22"/>
    </location>
</feature>
<feature type="compositionally biased region" description="Basic and acidic residues" evidence="1">
    <location>
        <begin position="143"/>
        <end position="159"/>
    </location>
</feature>
<feature type="domain" description="SCA7" evidence="2">
    <location>
        <begin position="214"/>
        <end position="280"/>
    </location>
</feature>
<accession>A0A6A6SYR3</accession>
<feature type="compositionally biased region" description="Low complexity" evidence="1">
    <location>
        <begin position="430"/>
        <end position="460"/>
    </location>
</feature>
<dbReference type="PANTHER" id="PTHR47805:SF1">
    <property type="entry name" value="SAGA-ASSOCIATED FACTOR 73"/>
    <property type="match status" value="1"/>
</dbReference>
<gene>
    <name evidence="3" type="ORF">K491DRAFT_719187</name>
</gene>
<evidence type="ECO:0000259" key="2">
    <source>
        <dbReference type="PROSITE" id="PS51505"/>
    </source>
</evidence>
<feature type="region of interest" description="Disordered" evidence="1">
    <location>
        <begin position="43"/>
        <end position="107"/>
    </location>
</feature>
<dbReference type="AlphaFoldDB" id="A0A6A6SYR3"/>
<dbReference type="PANTHER" id="PTHR47805">
    <property type="entry name" value="SAGA-ASSOCIATED FACTOR 73"/>
    <property type="match status" value="1"/>
</dbReference>
<proteinExistence type="predicted"/>
<dbReference type="GO" id="GO:0006357">
    <property type="term" value="P:regulation of transcription by RNA polymerase II"/>
    <property type="evidence" value="ECO:0007669"/>
    <property type="project" value="TreeGrafter"/>
</dbReference>
<dbReference type="GO" id="GO:0031048">
    <property type="term" value="P:regulatory ncRNA-mediated heterochromatin formation"/>
    <property type="evidence" value="ECO:0007669"/>
    <property type="project" value="TreeGrafter"/>
</dbReference>
<name>A0A6A6SYR3_9PLEO</name>
<dbReference type="GO" id="GO:1904802">
    <property type="term" value="P:RITS complex assembly"/>
    <property type="evidence" value="ECO:0007669"/>
    <property type="project" value="TreeGrafter"/>
</dbReference>
<keyword evidence="4" id="KW-1185">Reference proteome</keyword>
<evidence type="ECO:0000313" key="4">
    <source>
        <dbReference type="Proteomes" id="UP000799324"/>
    </source>
</evidence>
<feature type="compositionally biased region" description="Polar residues" evidence="1">
    <location>
        <begin position="409"/>
        <end position="429"/>
    </location>
</feature>
<feature type="region of interest" description="Disordered" evidence="1">
    <location>
        <begin position="389"/>
        <end position="460"/>
    </location>
</feature>
<dbReference type="PROSITE" id="PS51505">
    <property type="entry name" value="SCA7"/>
    <property type="match status" value="1"/>
</dbReference>
<evidence type="ECO:0000256" key="1">
    <source>
        <dbReference type="SAM" id="MobiDB-lite"/>
    </source>
</evidence>
<dbReference type="Pfam" id="PF08313">
    <property type="entry name" value="SCA7"/>
    <property type="match status" value="1"/>
</dbReference>
<feature type="compositionally biased region" description="Polar residues" evidence="1">
    <location>
        <begin position="66"/>
        <end position="76"/>
    </location>
</feature>